<dbReference type="AlphaFoldDB" id="A0AAD7J4W5"/>
<evidence type="ECO:0000313" key="2">
    <source>
        <dbReference type="Proteomes" id="UP001215280"/>
    </source>
</evidence>
<name>A0AAD7J4W5_9AGAR</name>
<gene>
    <name evidence="1" type="ORF">DFH07DRAFT_743041</name>
</gene>
<evidence type="ECO:0000313" key="1">
    <source>
        <dbReference type="EMBL" id="KAJ7755689.1"/>
    </source>
</evidence>
<protein>
    <submittedName>
        <fullName evidence="1">Uncharacterized protein</fullName>
    </submittedName>
</protein>
<feature type="non-terminal residue" evidence="1">
    <location>
        <position position="1"/>
    </location>
</feature>
<reference evidence="1" key="1">
    <citation type="submission" date="2023-03" db="EMBL/GenBank/DDBJ databases">
        <title>Massive genome expansion in bonnet fungi (Mycena s.s.) driven by repeated elements and novel gene families across ecological guilds.</title>
        <authorList>
            <consortium name="Lawrence Berkeley National Laboratory"/>
            <person name="Harder C.B."/>
            <person name="Miyauchi S."/>
            <person name="Viragh M."/>
            <person name="Kuo A."/>
            <person name="Thoen E."/>
            <person name="Andreopoulos B."/>
            <person name="Lu D."/>
            <person name="Skrede I."/>
            <person name="Drula E."/>
            <person name="Henrissat B."/>
            <person name="Morin E."/>
            <person name="Kohler A."/>
            <person name="Barry K."/>
            <person name="LaButti K."/>
            <person name="Morin E."/>
            <person name="Salamov A."/>
            <person name="Lipzen A."/>
            <person name="Mereny Z."/>
            <person name="Hegedus B."/>
            <person name="Baldrian P."/>
            <person name="Stursova M."/>
            <person name="Weitz H."/>
            <person name="Taylor A."/>
            <person name="Grigoriev I.V."/>
            <person name="Nagy L.G."/>
            <person name="Martin F."/>
            <person name="Kauserud H."/>
        </authorList>
    </citation>
    <scope>NUCLEOTIDE SEQUENCE</scope>
    <source>
        <strain evidence="1">CBHHK188m</strain>
    </source>
</reference>
<comment type="caution">
    <text evidence="1">The sequence shown here is derived from an EMBL/GenBank/DDBJ whole genome shotgun (WGS) entry which is preliminary data.</text>
</comment>
<accession>A0AAD7J4W5</accession>
<proteinExistence type="predicted"/>
<keyword evidence="2" id="KW-1185">Reference proteome</keyword>
<organism evidence="1 2">
    <name type="scientific">Mycena maculata</name>
    <dbReference type="NCBI Taxonomy" id="230809"/>
    <lineage>
        <taxon>Eukaryota</taxon>
        <taxon>Fungi</taxon>
        <taxon>Dikarya</taxon>
        <taxon>Basidiomycota</taxon>
        <taxon>Agaricomycotina</taxon>
        <taxon>Agaricomycetes</taxon>
        <taxon>Agaricomycetidae</taxon>
        <taxon>Agaricales</taxon>
        <taxon>Marasmiineae</taxon>
        <taxon>Mycenaceae</taxon>
        <taxon>Mycena</taxon>
    </lineage>
</organism>
<dbReference type="Proteomes" id="UP001215280">
    <property type="component" value="Unassembled WGS sequence"/>
</dbReference>
<sequence>TLNLLNHQRDCSPKSDLRPQQGLMRSFASGSTYKQEKLRTLTTLWITRRRRPFQIVQDPEFREIIHLLNPFAHTHSANTQAHDVQCLYKLSQQKTQIFVHHFEFQSLILLQSTTGVIHVSLDVWTDLNMVPQLRVICYLVHKGKYKQFTLDFIR</sequence>
<dbReference type="EMBL" id="JARJLG010000063">
    <property type="protein sequence ID" value="KAJ7755689.1"/>
    <property type="molecule type" value="Genomic_DNA"/>
</dbReference>